<organism evidence="2 3">
    <name type="scientific">Ewingella americana (strain ATCC 33852 / DSM 4580 / CCUG 14506 / JCM 5911 / LMG 7869 / NCTC 12157 / CDC 1468-78)</name>
    <dbReference type="NCBI Taxonomy" id="910964"/>
    <lineage>
        <taxon>Bacteria</taxon>
        <taxon>Pseudomonadati</taxon>
        <taxon>Pseudomonadota</taxon>
        <taxon>Gammaproteobacteria</taxon>
        <taxon>Enterobacterales</taxon>
        <taxon>Yersiniaceae</taxon>
        <taxon>Ewingella</taxon>
    </lineage>
</organism>
<accession>A0A085GNT4</accession>
<evidence type="ECO:0000313" key="2">
    <source>
        <dbReference type="EMBL" id="KFC85379.1"/>
    </source>
</evidence>
<name>A0A085GNT4_EWIA3</name>
<feature type="signal peptide" evidence="1">
    <location>
        <begin position="1"/>
        <end position="20"/>
    </location>
</feature>
<proteinExistence type="predicted"/>
<sequence>MIKKILLSTLIILSPIAAMAGMTSGEIQISLTILPTCEVSVANAQPSVRCAQHSFGQPRISESQLEAIPGISLGSKLVTVEW</sequence>
<feature type="chain" id="PRO_5001791602" evidence="1">
    <location>
        <begin position="21"/>
        <end position="82"/>
    </location>
</feature>
<reference evidence="2 3" key="1">
    <citation type="submission" date="2014-05" db="EMBL/GenBank/DDBJ databases">
        <title>ATOL: Assembling a taxonomically balanced genome-scale reconstruction of the evolutionary history of the Enterobacteriaceae.</title>
        <authorList>
            <person name="Plunkett G.III."/>
            <person name="Neeno-Eckwall E.C."/>
            <person name="Glasner J.D."/>
            <person name="Perna N.T."/>
        </authorList>
    </citation>
    <scope>NUCLEOTIDE SEQUENCE [LARGE SCALE GENOMIC DNA]</scope>
    <source>
        <strain evidence="2 3">ATCC 33852</strain>
    </source>
</reference>
<dbReference type="AlphaFoldDB" id="A0A085GNT4"/>
<evidence type="ECO:0000313" key="3">
    <source>
        <dbReference type="Proteomes" id="UP000028640"/>
    </source>
</evidence>
<gene>
    <name evidence="2" type="ORF">GEAM_0344</name>
</gene>
<keyword evidence="1" id="KW-0732">Signal</keyword>
<dbReference type="EMBL" id="JMPJ01000018">
    <property type="protein sequence ID" value="KFC85379.1"/>
    <property type="molecule type" value="Genomic_DNA"/>
</dbReference>
<protein>
    <submittedName>
        <fullName evidence="2">Uncharacterized protein</fullName>
    </submittedName>
</protein>
<comment type="caution">
    <text evidence="2">The sequence shown here is derived from an EMBL/GenBank/DDBJ whole genome shotgun (WGS) entry which is preliminary data.</text>
</comment>
<dbReference type="Proteomes" id="UP000028640">
    <property type="component" value="Unassembled WGS sequence"/>
</dbReference>
<keyword evidence="3" id="KW-1185">Reference proteome</keyword>
<evidence type="ECO:0000256" key="1">
    <source>
        <dbReference type="SAM" id="SignalP"/>
    </source>
</evidence>